<comment type="caution">
    <text evidence="1">The sequence shown here is derived from an EMBL/GenBank/DDBJ whole genome shotgun (WGS) entry which is preliminary data.</text>
</comment>
<protein>
    <submittedName>
        <fullName evidence="1">5725_t:CDS:1</fullName>
    </submittedName>
</protein>
<reference evidence="1" key="1">
    <citation type="submission" date="2021-06" db="EMBL/GenBank/DDBJ databases">
        <authorList>
            <person name="Kallberg Y."/>
            <person name="Tangrot J."/>
            <person name="Rosling A."/>
        </authorList>
    </citation>
    <scope>NUCLEOTIDE SEQUENCE</scope>
    <source>
        <strain evidence="1">CL356</strain>
    </source>
</reference>
<evidence type="ECO:0000313" key="1">
    <source>
        <dbReference type="EMBL" id="CAG8519105.1"/>
    </source>
</evidence>
<keyword evidence="2" id="KW-1185">Reference proteome</keyword>
<accession>A0ACA9LCU1</accession>
<organism evidence="1 2">
    <name type="scientific">Acaulospora colombiana</name>
    <dbReference type="NCBI Taxonomy" id="27376"/>
    <lineage>
        <taxon>Eukaryota</taxon>
        <taxon>Fungi</taxon>
        <taxon>Fungi incertae sedis</taxon>
        <taxon>Mucoromycota</taxon>
        <taxon>Glomeromycotina</taxon>
        <taxon>Glomeromycetes</taxon>
        <taxon>Diversisporales</taxon>
        <taxon>Acaulosporaceae</taxon>
        <taxon>Acaulospora</taxon>
    </lineage>
</organism>
<dbReference type="Proteomes" id="UP000789525">
    <property type="component" value="Unassembled WGS sequence"/>
</dbReference>
<sequence>METDDDPTPSTLPSSFSPLEEDDTFSDEDFYITNNEHSSSTHNRTFSQFARSTPRYRMIGKNGNGGVDENPLPGITHSRSLSQPIPSFSPQRPLIPSANYDHHNQYKKRTKLSSRKLLNFFGDKPPLDICVKEIEKEGLKAMLHSKIPLCYFLYSLLEEYSGENLFFFLEVEQYESCEYAYSSQQFATAQHIYDTYLTRNSQFEVNVDDKVRKSVVASIKSQRDPRHCFDEAKRAIFVLLENSFARFIRSDIADLMRQEIGENTTYYSPKARDSAIFLLFKFLNRQNQSGSPSSTSTLKSKPSIINHHHREKDHSPKSSRTSPKLVPSPPTSPIPSSTSQISQKRHELIRTMIYEFIRTLLEIDIENYYDRKGRKFKNHFHKPNHHGQMNNDDRLDNLNRNLGGVDENGIGIGGGMVTEENGAWEVDYESMLDANRVFVTGLGLELSALGEENAATLDNSNLIDGTMPSTTSTGTATTTPVLKPRKSMKELRKQFGRHKG</sequence>
<evidence type="ECO:0000313" key="2">
    <source>
        <dbReference type="Proteomes" id="UP000789525"/>
    </source>
</evidence>
<name>A0ACA9LCU1_9GLOM</name>
<proteinExistence type="predicted"/>
<dbReference type="EMBL" id="CAJVPT010005330">
    <property type="protein sequence ID" value="CAG8519105.1"/>
    <property type="molecule type" value="Genomic_DNA"/>
</dbReference>
<gene>
    <name evidence="1" type="ORF">ACOLOM_LOCUS3573</name>
</gene>